<feature type="compositionally biased region" description="Polar residues" evidence="1">
    <location>
        <begin position="626"/>
        <end position="641"/>
    </location>
</feature>
<dbReference type="AlphaFoldDB" id="A0A1A9RXA5"/>
<dbReference type="OrthoDB" id="9145984at2"/>
<dbReference type="EMBL" id="LXSL01000026">
    <property type="protein sequence ID" value="OAM27035.1"/>
    <property type="molecule type" value="Genomic_DNA"/>
</dbReference>
<accession>A0A1A9RXA5</accession>
<reference evidence="3" key="1">
    <citation type="submission" date="2016-05" db="EMBL/GenBank/DDBJ databases">
        <title>Draft genome of Corynebacterium afermentans subsp. afermentans LCDC 88199T.</title>
        <authorList>
            <person name="Bernier A.-M."/>
            <person name="Bernard K."/>
        </authorList>
    </citation>
    <scope>NUCLEOTIDE SEQUENCE [LARGE SCALE GENOMIC DNA]</scope>
    <source>
        <strain evidence="3">NML02-A-017</strain>
    </source>
</reference>
<sequence length="641" mass="72430">MDSASGTNGGNALLKKWDNRVARALKNAEKQHKLFGVCRDAVDLAKKNTERKVNPYLIFSTLSALIPALYAKNPEIEIRPGKAAVAKEGEVSPWLGFAQTAEELLQHELVLNTDLKRRMKSCLLSTLTTGTGWLKLILQDNYREDPLQHNRLPDAQDNVAQLDALKLALDEAGADKEAVQQELAMQTEHVEAALRGETELYVQKGLVLDRIASENMFVLDDGVRELGDYLNAQALGHRVWMTAWEYKRRFAKKELPQGARLYGKDKGESSGSLKQNSAGEIDEAEQLLEVWEVWDKSTQHVYTFARGASEWAREPYRPQPTGERWYPFFLLAFNAVDGRFWPLSDVQTLIDYQDEYSHLRSQVRNSRQYNKPVWVVPKAGDLSAGDSQRLVDRVRDDETGSWVAASINPAQPIANSIQQFPLPEINQALFDPSMVFRDVEMTTRSGDAARGYINKAKTATEAEIMSMGMQSGISERQDTMEDLMREMARYALEILVQSYSPAEVAQILGAQGNWQNLTPDVAFRYLAVDIKAGSMSKPNKYQERDQWLQLMPVCRETIGQMAQLQMQGQNGMAGALRKMLEETLNRFDERIDLDEFIPDMTQDMMRQQIMQAVGQMMPQAGIDPQQLPNDETQQPTNGVMQ</sequence>
<protein>
    <submittedName>
        <fullName evidence="2">Uncharacterized protein</fullName>
    </submittedName>
</protein>
<organism evidence="2 3">
    <name type="scientific">Eikenella longinqua</name>
    <dbReference type="NCBI Taxonomy" id="1795827"/>
    <lineage>
        <taxon>Bacteria</taxon>
        <taxon>Pseudomonadati</taxon>
        <taxon>Pseudomonadota</taxon>
        <taxon>Betaproteobacteria</taxon>
        <taxon>Neisseriales</taxon>
        <taxon>Neisseriaceae</taxon>
        <taxon>Eikenella</taxon>
    </lineage>
</organism>
<evidence type="ECO:0000313" key="3">
    <source>
        <dbReference type="Proteomes" id="UP000077885"/>
    </source>
</evidence>
<evidence type="ECO:0000313" key="2">
    <source>
        <dbReference type="EMBL" id="OAM27035.1"/>
    </source>
</evidence>
<name>A0A1A9RXA5_9NEIS</name>
<proteinExistence type="predicted"/>
<evidence type="ECO:0000256" key="1">
    <source>
        <dbReference type="SAM" id="MobiDB-lite"/>
    </source>
</evidence>
<feature type="region of interest" description="Disordered" evidence="1">
    <location>
        <begin position="620"/>
        <end position="641"/>
    </location>
</feature>
<gene>
    <name evidence="2" type="ORF">A7P95_07285</name>
</gene>
<dbReference type="Proteomes" id="UP000077885">
    <property type="component" value="Unassembled WGS sequence"/>
</dbReference>
<comment type="caution">
    <text evidence="2">The sequence shown here is derived from an EMBL/GenBank/DDBJ whole genome shotgun (WGS) entry which is preliminary data.</text>
</comment>
<dbReference type="RefSeq" id="WP_067593333.1">
    <property type="nucleotide sequence ID" value="NZ_LXSL01000026.1"/>
</dbReference>
<keyword evidence="3" id="KW-1185">Reference proteome</keyword>
<dbReference type="STRING" id="1795827.A7P95_07285"/>